<dbReference type="RefSeq" id="WP_191036911.1">
    <property type="nucleotide sequence ID" value="NZ_JACXAA010000001.1"/>
</dbReference>
<proteinExistence type="predicted"/>
<evidence type="ECO:0000313" key="3">
    <source>
        <dbReference type="Proteomes" id="UP000653797"/>
    </source>
</evidence>
<dbReference type="PANTHER" id="PTHR47197:SF3">
    <property type="entry name" value="DIHYDRO-HEME D1 DEHYDROGENASE"/>
    <property type="match status" value="1"/>
</dbReference>
<dbReference type="InterPro" id="IPR011044">
    <property type="entry name" value="Quino_amine_DH_bsu"/>
</dbReference>
<dbReference type="InterPro" id="IPR051200">
    <property type="entry name" value="Host-pathogen_enzymatic-act"/>
</dbReference>
<dbReference type="Gene3D" id="2.130.10.10">
    <property type="entry name" value="YVTN repeat-like/Quinoprotein amine dehydrogenase"/>
    <property type="match status" value="1"/>
</dbReference>
<evidence type="ECO:0000313" key="2">
    <source>
        <dbReference type="EMBL" id="MBD2751257.1"/>
    </source>
</evidence>
<dbReference type="PANTHER" id="PTHR47197">
    <property type="entry name" value="PROTEIN NIRF"/>
    <property type="match status" value="1"/>
</dbReference>
<name>A0A927AWZ1_9BACT</name>
<dbReference type="Proteomes" id="UP000653797">
    <property type="component" value="Unassembled WGS sequence"/>
</dbReference>
<dbReference type="InterPro" id="IPR015943">
    <property type="entry name" value="WD40/YVTN_repeat-like_dom_sf"/>
</dbReference>
<organism evidence="2 3">
    <name type="scientific">Spirosoma validum</name>
    <dbReference type="NCBI Taxonomy" id="2771355"/>
    <lineage>
        <taxon>Bacteria</taxon>
        <taxon>Pseudomonadati</taxon>
        <taxon>Bacteroidota</taxon>
        <taxon>Cytophagia</taxon>
        <taxon>Cytophagales</taxon>
        <taxon>Cytophagaceae</taxon>
        <taxon>Spirosoma</taxon>
    </lineage>
</organism>
<evidence type="ECO:0008006" key="4">
    <source>
        <dbReference type="Google" id="ProtNLM"/>
    </source>
</evidence>
<accession>A0A927AWZ1</accession>
<dbReference type="AlphaFoldDB" id="A0A927AWZ1"/>
<comment type="caution">
    <text evidence="2">The sequence shown here is derived from an EMBL/GenBank/DDBJ whole genome shotgun (WGS) entry which is preliminary data.</text>
</comment>
<feature type="chain" id="PRO_5037944342" description="YncE family protein" evidence="1">
    <location>
        <begin position="25"/>
        <end position="399"/>
    </location>
</feature>
<protein>
    <recommendedName>
        <fullName evidence="4">YncE family protein</fullName>
    </recommendedName>
</protein>
<evidence type="ECO:0000256" key="1">
    <source>
        <dbReference type="SAM" id="SignalP"/>
    </source>
</evidence>
<sequence length="399" mass="43426">MKTMKTVFALLLGGLFFMSATAWIASSGDKLVVNAPKPAPKVQRLLYVVTPGIRNYLGYGGHGIQVFDIDNNHKFVKFIKTPGGLLKKDIPSPTGSSKKGVPSNVKGVDVSLATNCIYISTLEAIQCIDLVTEKTLWEKEYEGGVDRISISPDGKIIYAPSLEKAHWNVVDAKTGDVITKIVTNSGSHNTIYGPDGKEVYMAGLKSPMLNVADTKTHTVSRQVGPFGAEIRPFTINGSQTLVYVNVNGLLGFEVADLVTGKFLHRVVVEGWNVGEVRRHGCPSHGIGLTPDEKELWLCDGHNLRLHVFDNTVMPPVQKTTIALKDMPGWITFSLDGKYAYPATGEVIDVKTRKIVASLEDQDHNDVQSEKMVEIHFNGGKPVAAGDQFGLGQVKKVSKN</sequence>
<keyword evidence="1" id="KW-0732">Signal</keyword>
<gene>
    <name evidence="2" type="ORF">IC230_00015</name>
</gene>
<reference evidence="2" key="1">
    <citation type="submission" date="2020-09" db="EMBL/GenBank/DDBJ databases">
        <authorList>
            <person name="Kim M.K."/>
        </authorList>
    </citation>
    <scope>NUCLEOTIDE SEQUENCE</scope>
    <source>
        <strain evidence="2">BT704</strain>
    </source>
</reference>
<feature type="signal peptide" evidence="1">
    <location>
        <begin position="1"/>
        <end position="24"/>
    </location>
</feature>
<dbReference type="SUPFAM" id="SSF50969">
    <property type="entry name" value="YVTN repeat-like/Quinoprotein amine dehydrogenase"/>
    <property type="match status" value="1"/>
</dbReference>
<keyword evidence="3" id="KW-1185">Reference proteome</keyword>
<dbReference type="EMBL" id="JACXAA010000001">
    <property type="protein sequence ID" value="MBD2751257.1"/>
    <property type="molecule type" value="Genomic_DNA"/>
</dbReference>